<dbReference type="Proteomes" id="UP000627838">
    <property type="component" value="Unassembled WGS sequence"/>
</dbReference>
<reference evidence="1 2" key="1">
    <citation type="submission" date="2020-10" db="EMBL/GenBank/DDBJ databases">
        <title>Sequencing the genomes of 1000 actinobacteria strains.</title>
        <authorList>
            <person name="Klenk H.-P."/>
        </authorList>
    </citation>
    <scope>NUCLEOTIDE SEQUENCE [LARGE SCALE GENOMIC DNA]</scope>
    <source>
        <strain evidence="1 2">DSM 46744</strain>
    </source>
</reference>
<dbReference type="SUPFAM" id="SSF50965">
    <property type="entry name" value="Galactose oxidase, central domain"/>
    <property type="match status" value="1"/>
</dbReference>
<accession>A0ABR9JQY4</accession>
<evidence type="ECO:0000313" key="1">
    <source>
        <dbReference type="EMBL" id="MBE1532801.1"/>
    </source>
</evidence>
<sequence>MGGGQPGLPALRLVLPRLGRDLVRQPAAEGRRDPAEPAAADISALPDGSAWAAADNGVLRWDGRGWSKTPGLPEGAAWNDVLAVSANEVWASGTAPDGEPFVYRWDGGTWREVPAAPGHEELVRTGDGAMWAVRRSSYAGAQADLYRLVGDTWTLVDAPLPDDGRITDATSVPGAPSLWAVGATPNVPLVYTNV</sequence>
<keyword evidence="2" id="KW-1185">Reference proteome</keyword>
<dbReference type="EMBL" id="JADBDZ010000001">
    <property type="protein sequence ID" value="MBE1532801.1"/>
    <property type="molecule type" value="Genomic_DNA"/>
</dbReference>
<comment type="caution">
    <text evidence="1">The sequence shown here is derived from an EMBL/GenBank/DDBJ whole genome shotgun (WGS) entry which is preliminary data.</text>
</comment>
<name>A0ABR9JQY4_9ACTN</name>
<evidence type="ECO:0000313" key="2">
    <source>
        <dbReference type="Proteomes" id="UP000627838"/>
    </source>
</evidence>
<gene>
    <name evidence="1" type="ORF">H4W34_002634</name>
</gene>
<dbReference type="InterPro" id="IPR011043">
    <property type="entry name" value="Gal_Oxase/kelch_b-propeller"/>
</dbReference>
<protein>
    <submittedName>
        <fullName evidence="1">Uncharacterized protein</fullName>
    </submittedName>
</protein>
<proteinExistence type="predicted"/>
<dbReference type="RefSeq" id="WP_192759444.1">
    <property type="nucleotide sequence ID" value="NZ_JADBDZ010000001.1"/>
</dbReference>
<organism evidence="1 2">
    <name type="scientific">Actinomadura algeriensis</name>
    <dbReference type="NCBI Taxonomy" id="1679523"/>
    <lineage>
        <taxon>Bacteria</taxon>
        <taxon>Bacillati</taxon>
        <taxon>Actinomycetota</taxon>
        <taxon>Actinomycetes</taxon>
        <taxon>Streptosporangiales</taxon>
        <taxon>Thermomonosporaceae</taxon>
        <taxon>Actinomadura</taxon>
    </lineage>
</organism>